<keyword evidence="2" id="KW-0489">Methyltransferase</keyword>
<dbReference type="GO" id="GO:0032259">
    <property type="term" value="P:methylation"/>
    <property type="evidence" value="ECO:0007669"/>
    <property type="project" value="UniProtKB-KW"/>
</dbReference>
<feature type="domain" description="Methyltransferase" evidence="1">
    <location>
        <begin position="44"/>
        <end position="148"/>
    </location>
</feature>
<gene>
    <name evidence="2" type="ORF">V0288_09435</name>
</gene>
<dbReference type="EC" id="2.1.-.-" evidence="2"/>
<dbReference type="Proteomes" id="UP001328733">
    <property type="component" value="Unassembled WGS sequence"/>
</dbReference>
<evidence type="ECO:0000259" key="1">
    <source>
        <dbReference type="Pfam" id="PF13847"/>
    </source>
</evidence>
<dbReference type="PANTHER" id="PTHR43591:SF24">
    <property type="entry name" value="2-METHOXY-6-POLYPRENYL-1,4-BENZOQUINOL METHYLASE, MITOCHONDRIAL"/>
    <property type="match status" value="1"/>
</dbReference>
<dbReference type="PANTHER" id="PTHR43591">
    <property type="entry name" value="METHYLTRANSFERASE"/>
    <property type="match status" value="1"/>
</dbReference>
<dbReference type="EMBL" id="JBAFSM010000014">
    <property type="protein sequence ID" value="MEG3437340.1"/>
    <property type="molecule type" value="Genomic_DNA"/>
</dbReference>
<dbReference type="CDD" id="cd02440">
    <property type="entry name" value="AdoMet_MTases"/>
    <property type="match status" value="1"/>
</dbReference>
<dbReference type="InterPro" id="IPR025714">
    <property type="entry name" value="Methyltranfer_dom"/>
</dbReference>
<reference evidence="2 3" key="1">
    <citation type="submission" date="2024-01" db="EMBL/GenBank/DDBJ databases">
        <title>Genomic insights into the taxonomy and metabolism of the cyanobacterium Pannus brasiliensis CCIBt3594.</title>
        <authorList>
            <person name="Machado M."/>
            <person name="Botero N.B."/>
            <person name="Andreote A.P.D."/>
            <person name="Feitosa A.M.T."/>
            <person name="Popin R."/>
            <person name="Sivonen K."/>
            <person name="Fiore M.F."/>
        </authorList>
    </citation>
    <scope>NUCLEOTIDE SEQUENCE [LARGE SCALE GENOMIC DNA]</scope>
    <source>
        <strain evidence="2 3">CCIBt3594</strain>
    </source>
</reference>
<dbReference type="GO" id="GO:0008168">
    <property type="term" value="F:methyltransferase activity"/>
    <property type="evidence" value="ECO:0007669"/>
    <property type="project" value="UniProtKB-KW"/>
</dbReference>
<comment type="caution">
    <text evidence="2">The sequence shown here is derived from an EMBL/GenBank/DDBJ whole genome shotgun (WGS) entry which is preliminary data.</text>
</comment>
<dbReference type="Gene3D" id="3.40.50.150">
    <property type="entry name" value="Vaccinia Virus protein VP39"/>
    <property type="match status" value="1"/>
</dbReference>
<accession>A0AAW9QHQ5</accession>
<dbReference type="AlphaFoldDB" id="A0AAW9QHQ5"/>
<sequence>MQRILEPEVMDTPEEAIEYDAMDFTEVNTAFARSAIDLAPPIATVLDAGTGTARIPILISEFRPNWRIIAIDLAVSMLELGRKNIALANCQDRIQLERVDVKRMPYANRQFDLVISNSLIHHLSDPLPFLQEIRRVVTPEGGIFLRDLLRPDSEEAIERMVASIGPEYSPHQAKLFGDSLRAAFTLPEIEDLLQRAGLEGVRVYRSSDRHWTALREGKK</sequence>
<proteinExistence type="predicted"/>
<dbReference type="SUPFAM" id="SSF53335">
    <property type="entry name" value="S-adenosyl-L-methionine-dependent methyltransferases"/>
    <property type="match status" value="1"/>
</dbReference>
<dbReference type="RefSeq" id="WP_332864821.1">
    <property type="nucleotide sequence ID" value="NZ_JBAFSM010000014.1"/>
</dbReference>
<evidence type="ECO:0000313" key="3">
    <source>
        <dbReference type="Proteomes" id="UP001328733"/>
    </source>
</evidence>
<dbReference type="InterPro" id="IPR029063">
    <property type="entry name" value="SAM-dependent_MTases_sf"/>
</dbReference>
<name>A0AAW9QHQ5_9CHRO</name>
<dbReference type="Pfam" id="PF13847">
    <property type="entry name" value="Methyltransf_31"/>
    <property type="match status" value="1"/>
</dbReference>
<organism evidence="2 3">
    <name type="scientific">Pannus brasiliensis CCIBt3594</name>
    <dbReference type="NCBI Taxonomy" id="1427578"/>
    <lineage>
        <taxon>Bacteria</taxon>
        <taxon>Bacillati</taxon>
        <taxon>Cyanobacteriota</taxon>
        <taxon>Cyanophyceae</taxon>
        <taxon>Oscillatoriophycideae</taxon>
        <taxon>Chroococcales</taxon>
        <taxon>Microcystaceae</taxon>
        <taxon>Pannus</taxon>
    </lineage>
</organism>
<keyword evidence="2" id="KW-0808">Transferase</keyword>
<protein>
    <submittedName>
        <fullName evidence="2">Class I SAM-dependent methyltransferase</fullName>
        <ecNumber evidence="2">2.1.-.-</ecNumber>
    </submittedName>
</protein>
<keyword evidence="3" id="KW-1185">Reference proteome</keyword>
<evidence type="ECO:0000313" key="2">
    <source>
        <dbReference type="EMBL" id="MEG3437340.1"/>
    </source>
</evidence>